<dbReference type="EMBL" id="CAJVPK010000638">
    <property type="protein sequence ID" value="CAG8534792.1"/>
    <property type="molecule type" value="Genomic_DNA"/>
</dbReference>
<protein>
    <submittedName>
        <fullName evidence="1">8630_t:CDS:1</fullName>
    </submittedName>
</protein>
<accession>A0A9N9ANW8</accession>
<organism evidence="1 2">
    <name type="scientific">Diversispora eburnea</name>
    <dbReference type="NCBI Taxonomy" id="1213867"/>
    <lineage>
        <taxon>Eukaryota</taxon>
        <taxon>Fungi</taxon>
        <taxon>Fungi incertae sedis</taxon>
        <taxon>Mucoromycota</taxon>
        <taxon>Glomeromycotina</taxon>
        <taxon>Glomeromycetes</taxon>
        <taxon>Diversisporales</taxon>
        <taxon>Diversisporaceae</taxon>
        <taxon>Diversispora</taxon>
    </lineage>
</organism>
<keyword evidence="2" id="KW-1185">Reference proteome</keyword>
<comment type="caution">
    <text evidence="1">The sequence shown here is derived from an EMBL/GenBank/DDBJ whole genome shotgun (WGS) entry which is preliminary data.</text>
</comment>
<dbReference type="SUPFAM" id="SSF58100">
    <property type="entry name" value="Bacterial hemolysins"/>
    <property type="match status" value="1"/>
</dbReference>
<gene>
    <name evidence="1" type="ORF">DEBURN_LOCUS6317</name>
</gene>
<dbReference type="OrthoDB" id="10555484at2759"/>
<evidence type="ECO:0000313" key="2">
    <source>
        <dbReference type="Proteomes" id="UP000789706"/>
    </source>
</evidence>
<evidence type="ECO:0000313" key="1">
    <source>
        <dbReference type="EMBL" id="CAG8534792.1"/>
    </source>
</evidence>
<dbReference type="AlphaFoldDB" id="A0A9N9ANW8"/>
<name>A0A9N9ANW8_9GLOM</name>
<reference evidence="1" key="1">
    <citation type="submission" date="2021-06" db="EMBL/GenBank/DDBJ databases">
        <authorList>
            <person name="Kallberg Y."/>
            <person name="Tangrot J."/>
            <person name="Rosling A."/>
        </authorList>
    </citation>
    <scope>NUCLEOTIDE SEQUENCE</scope>
    <source>
        <strain evidence="1">AZ414A</strain>
    </source>
</reference>
<proteinExistence type="predicted"/>
<sequence length="267" mass="30801">MRAAEVAARDTTSDDLIEALLKDIEELRNTHSEVEANYRDIYAMLIEIDHFHVDNKTWANKWNELWSKYRNLNESKSEERKKRFNKGNPRFKEAKNNVAKFASHVTDILKFKTDFKVCAKEKPKNEGEETTRVQETIMSLEHQISNHYNLIVKLRIGVGLGALSTQPSKIDDLKEKLIAAKKQLAILNLKQGPIDRTEVVDYASNKVTGFFVLLSNCWEIIEAELSKFSNDLTLYGKIYEIVPEQYANIEKLWNAVSVCLDKYISDV</sequence>
<dbReference type="Proteomes" id="UP000789706">
    <property type="component" value="Unassembled WGS sequence"/>
</dbReference>